<dbReference type="PANTHER" id="PTHR13723">
    <property type="entry name" value="ADAMTS A DISINTEGRIN AND METALLOPROTEASE WITH THROMBOSPONDIN MOTIFS PROTEASE"/>
    <property type="match status" value="1"/>
</dbReference>
<feature type="binding site" evidence="1">
    <location>
        <position position="158"/>
    </location>
    <ligand>
        <name>Zn(2+)</name>
        <dbReference type="ChEBI" id="CHEBI:29105"/>
        <note>catalytic</note>
    </ligand>
</feature>
<reference evidence="3" key="2">
    <citation type="journal article" date="2018" name="Environ. Sci. Technol.">
        <title>The Toxicogenome of Hyalella azteca: A Model for Sediment Ecotoxicology and Evolutionary Toxicology.</title>
        <authorList>
            <person name="Poynton H.C."/>
            <person name="Hasenbein S."/>
            <person name="Benoit J.B."/>
            <person name="Sepulveda M.S."/>
            <person name="Poelchau M.F."/>
            <person name="Hughes D.S.T."/>
            <person name="Murali S.C."/>
            <person name="Chen S."/>
            <person name="Glastad K.M."/>
            <person name="Goodisman M.A.D."/>
            <person name="Werren J.H."/>
            <person name="Vineis J.H."/>
            <person name="Bowen J.L."/>
            <person name="Friedrich M."/>
            <person name="Jones J."/>
            <person name="Robertson H.M."/>
            <person name="Feyereisen R."/>
            <person name="Mechler-Hickson A."/>
            <person name="Mathers N."/>
            <person name="Lee C.E."/>
            <person name="Colbourne J.K."/>
            <person name="Biales A."/>
            <person name="Johnston J.S."/>
            <person name="Wellborn G.A."/>
            <person name="Rosendale A.J."/>
            <person name="Cridge A.G."/>
            <person name="Munoz-Torres M.C."/>
            <person name="Bain P.A."/>
            <person name="Manny A.R."/>
            <person name="Major K.M."/>
            <person name="Lambert F.N."/>
            <person name="Vulpe C.D."/>
            <person name="Tuck P."/>
            <person name="Blalock B.J."/>
            <person name="Lin Y.Y."/>
            <person name="Smith M.E."/>
            <person name="Ochoa-Acuna H."/>
            <person name="Chen M.M."/>
            <person name="Childers C.P."/>
            <person name="Qu J."/>
            <person name="Dugan S."/>
            <person name="Lee S.L."/>
            <person name="Chao H."/>
            <person name="Dinh H."/>
            <person name="Han Y."/>
            <person name="Doddapaneni H."/>
            <person name="Worley K.C."/>
            <person name="Muzny D.M."/>
            <person name="Gibbs R.A."/>
            <person name="Richards S."/>
        </authorList>
    </citation>
    <scope>NUCLEOTIDE SEQUENCE</scope>
    <source>
        <strain evidence="3">HAZT.00-mixed</strain>
        <tissue evidence="3">Whole organism</tissue>
    </source>
</reference>
<dbReference type="GO" id="GO:0004222">
    <property type="term" value="F:metalloendopeptidase activity"/>
    <property type="evidence" value="ECO:0007669"/>
    <property type="project" value="InterPro"/>
</dbReference>
<evidence type="ECO:0000259" key="2">
    <source>
        <dbReference type="PROSITE" id="PS50215"/>
    </source>
</evidence>
<dbReference type="GO" id="GO:0031012">
    <property type="term" value="C:extracellular matrix"/>
    <property type="evidence" value="ECO:0007669"/>
    <property type="project" value="TreeGrafter"/>
</dbReference>
<dbReference type="Proteomes" id="UP000711488">
    <property type="component" value="Unassembled WGS sequence"/>
</dbReference>
<dbReference type="CDD" id="cd04273">
    <property type="entry name" value="ZnMc_ADAMTS_like"/>
    <property type="match status" value="1"/>
</dbReference>
<dbReference type="AlphaFoldDB" id="A0A6A0GSG9"/>
<dbReference type="InterPro" id="IPR001590">
    <property type="entry name" value="Peptidase_M12B"/>
</dbReference>
<feature type="binding site" evidence="1">
    <location>
        <position position="154"/>
    </location>
    <ligand>
        <name>Zn(2+)</name>
        <dbReference type="ChEBI" id="CHEBI:29105"/>
        <note>catalytic</note>
    </ligand>
</feature>
<dbReference type="Gene3D" id="3.40.390.10">
    <property type="entry name" value="Collagenase (Catalytic Domain)"/>
    <property type="match status" value="1"/>
</dbReference>
<name>A0A6A0GSG9_HYAAZ</name>
<protein>
    <recommendedName>
        <fullName evidence="2">Peptidase M12B domain-containing protein</fullName>
    </recommendedName>
</protein>
<comment type="caution">
    <text evidence="3">The sequence shown here is derived from an EMBL/GenBank/DDBJ whole genome shotgun (WGS) entry which is preliminary data.</text>
</comment>
<accession>A0A6A0GSG9</accession>
<comment type="caution">
    <text evidence="1">Lacks conserved residue(s) required for the propagation of feature annotation.</text>
</comment>
<reference evidence="3" key="1">
    <citation type="submission" date="2014-08" db="EMBL/GenBank/DDBJ databases">
        <authorList>
            <person name="Murali S."/>
            <person name="Richards S."/>
            <person name="Bandaranaike D."/>
            <person name="Bellair M."/>
            <person name="Blankenburg K."/>
            <person name="Chao H."/>
            <person name="Dinh H."/>
            <person name="Doddapaneni H."/>
            <person name="Dugan-Rocha S."/>
            <person name="Elkadiri S."/>
            <person name="Gnanaolivu R."/>
            <person name="Hughes D."/>
            <person name="Lee S."/>
            <person name="Li M."/>
            <person name="Ming W."/>
            <person name="Munidasa M."/>
            <person name="Muniz J."/>
            <person name="Nguyen L."/>
            <person name="Osuji N."/>
            <person name="Pu L.-L."/>
            <person name="Puazo M."/>
            <person name="Skinner E."/>
            <person name="Qu C."/>
            <person name="Quiroz J."/>
            <person name="Raj R."/>
            <person name="Weissenberger G."/>
            <person name="Xin Y."/>
            <person name="Zou X."/>
            <person name="Han Y."/>
            <person name="Worley K."/>
            <person name="Muzny D."/>
            <person name="Gibbs R."/>
        </authorList>
    </citation>
    <scope>NUCLEOTIDE SEQUENCE</scope>
    <source>
        <strain evidence="3">HAZT.00-mixed</strain>
        <tissue evidence="3">Whole organism</tissue>
    </source>
</reference>
<evidence type="ECO:0000313" key="3">
    <source>
        <dbReference type="EMBL" id="KAA0186700.1"/>
    </source>
</evidence>
<dbReference type="GO" id="GO:0030198">
    <property type="term" value="P:extracellular matrix organization"/>
    <property type="evidence" value="ECO:0007669"/>
    <property type="project" value="TreeGrafter"/>
</dbReference>
<evidence type="ECO:0000256" key="1">
    <source>
        <dbReference type="PROSITE-ProRule" id="PRU00276"/>
    </source>
</evidence>
<sequence length="215" mass="24132">MEILLVVDAKMARYHGKHVDQYVLTLMSMVSLIYRDSSLGNLIDIAVVEVVHPEGKTFANKKPGSSQNEVYGKSAEDMLKDFCRWQKQGLKQNPSHPRRFDTALLLTRENICRNPFTQNCDTLGLAELGTMCSRHASCAIVQDNGLSAAFTIAHELGHLLNMPHDNDAKCKILKGSASDDATAAVHMNVMSRMLDHNTLPWIWSNCSRHYLTEYL</sequence>
<dbReference type="PROSITE" id="PS50215">
    <property type="entry name" value="ADAM_MEPRO"/>
    <property type="match status" value="1"/>
</dbReference>
<organism evidence="3">
    <name type="scientific">Hyalella azteca</name>
    <name type="common">Amphipod</name>
    <dbReference type="NCBI Taxonomy" id="294128"/>
    <lineage>
        <taxon>Eukaryota</taxon>
        <taxon>Metazoa</taxon>
        <taxon>Ecdysozoa</taxon>
        <taxon>Arthropoda</taxon>
        <taxon>Crustacea</taxon>
        <taxon>Multicrustacea</taxon>
        <taxon>Malacostraca</taxon>
        <taxon>Eumalacostraca</taxon>
        <taxon>Peracarida</taxon>
        <taxon>Amphipoda</taxon>
        <taxon>Senticaudata</taxon>
        <taxon>Talitrida</taxon>
        <taxon>Talitroidea</taxon>
        <taxon>Hyalellidae</taxon>
        <taxon>Hyalella</taxon>
    </lineage>
</organism>
<dbReference type="GO" id="GO:0046872">
    <property type="term" value="F:metal ion binding"/>
    <property type="evidence" value="ECO:0007669"/>
    <property type="project" value="UniProtKB-KW"/>
</dbReference>
<dbReference type="Pfam" id="PF01421">
    <property type="entry name" value="Reprolysin"/>
    <property type="match status" value="1"/>
</dbReference>
<feature type="binding site" evidence="1">
    <location>
        <position position="164"/>
    </location>
    <ligand>
        <name>Zn(2+)</name>
        <dbReference type="ChEBI" id="CHEBI:29105"/>
        <note>catalytic</note>
    </ligand>
</feature>
<dbReference type="GO" id="GO:0006508">
    <property type="term" value="P:proteolysis"/>
    <property type="evidence" value="ECO:0007669"/>
    <property type="project" value="InterPro"/>
</dbReference>
<dbReference type="InterPro" id="IPR050439">
    <property type="entry name" value="ADAMTS_ADAMTS-like"/>
</dbReference>
<feature type="domain" description="Peptidase M12B" evidence="2">
    <location>
        <begin position="1"/>
        <end position="215"/>
    </location>
</feature>
<feature type="active site" evidence="1">
    <location>
        <position position="155"/>
    </location>
</feature>
<dbReference type="PANTHER" id="PTHR13723:SF278">
    <property type="entry name" value="ADAM METALLOPEPTIDASE WITH THROMBOSPONDIN TYPE 1 MOTIF A, ISOFORM B"/>
    <property type="match status" value="1"/>
</dbReference>
<proteinExistence type="predicted"/>
<keyword evidence="1" id="KW-0862">Zinc</keyword>
<dbReference type="EMBL" id="JQDR03015409">
    <property type="protein sequence ID" value="KAA0186700.1"/>
    <property type="molecule type" value="Genomic_DNA"/>
</dbReference>
<dbReference type="InterPro" id="IPR024079">
    <property type="entry name" value="MetalloPept_cat_dom_sf"/>
</dbReference>
<dbReference type="SUPFAM" id="SSF55486">
    <property type="entry name" value="Metalloproteases ('zincins'), catalytic domain"/>
    <property type="match status" value="1"/>
</dbReference>
<keyword evidence="1" id="KW-0479">Metal-binding</keyword>
<gene>
    <name evidence="3" type="ORF">HAZT_HAZT007561</name>
</gene>
<reference evidence="3" key="3">
    <citation type="submission" date="2019-06" db="EMBL/GenBank/DDBJ databases">
        <authorList>
            <person name="Poynton C."/>
            <person name="Hasenbein S."/>
            <person name="Benoit J.B."/>
            <person name="Sepulveda M.S."/>
            <person name="Poelchau M.F."/>
            <person name="Murali S.C."/>
            <person name="Chen S."/>
            <person name="Glastad K.M."/>
            <person name="Werren J.H."/>
            <person name="Vineis J.H."/>
            <person name="Bowen J.L."/>
            <person name="Friedrich M."/>
            <person name="Jones J."/>
            <person name="Robertson H.M."/>
            <person name="Feyereisen R."/>
            <person name="Mechler-Hickson A."/>
            <person name="Mathers N."/>
            <person name="Lee C.E."/>
            <person name="Colbourne J.K."/>
            <person name="Biales A."/>
            <person name="Johnston J.S."/>
            <person name="Wellborn G.A."/>
            <person name="Rosendale A.J."/>
            <person name="Cridge A.G."/>
            <person name="Munoz-Torres M.C."/>
            <person name="Bain P.A."/>
            <person name="Manny A.R."/>
            <person name="Major K.M."/>
            <person name="Lambert F.N."/>
            <person name="Vulpe C.D."/>
            <person name="Tuck P."/>
            <person name="Blalock B.J."/>
            <person name="Lin Y.-Y."/>
            <person name="Smith M.E."/>
            <person name="Ochoa-Acuna H."/>
            <person name="Chen M.-J.M."/>
            <person name="Childers C.P."/>
            <person name="Qu J."/>
            <person name="Dugan S."/>
            <person name="Lee S.L."/>
            <person name="Chao H."/>
            <person name="Dinh H."/>
            <person name="Han Y."/>
            <person name="Doddapaneni H."/>
            <person name="Worley K.C."/>
            <person name="Muzny D.M."/>
            <person name="Gibbs R.A."/>
            <person name="Richards S."/>
        </authorList>
    </citation>
    <scope>NUCLEOTIDE SEQUENCE</scope>
    <source>
        <strain evidence="3">HAZT.00-mixed</strain>
        <tissue evidence="3">Whole organism</tissue>
    </source>
</reference>